<dbReference type="EMBL" id="JACPRF010000428">
    <property type="protein sequence ID" value="MBI2877997.1"/>
    <property type="molecule type" value="Genomic_DNA"/>
</dbReference>
<organism evidence="1 2">
    <name type="scientific">Tectimicrobiota bacterium</name>
    <dbReference type="NCBI Taxonomy" id="2528274"/>
    <lineage>
        <taxon>Bacteria</taxon>
        <taxon>Pseudomonadati</taxon>
        <taxon>Nitrospinota/Tectimicrobiota group</taxon>
        <taxon>Candidatus Tectimicrobiota</taxon>
    </lineage>
</organism>
<evidence type="ECO:0000313" key="2">
    <source>
        <dbReference type="Proteomes" id="UP000769766"/>
    </source>
</evidence>
<gene>
    <name evidence="1" type="ORF">HYY20_14060</name>
</gene>
<protein>
    <submittedName>
        <fullName evidence="1">Uncharacterized protein</fullName>
    </submittedName>
</protein>
<name>A0A932CRE3_UNCTE</name>
<comment type="caution">
    <text evidence="1">The sequence shown here is derived from an EMBL/GenBank/DDBJ whole genome shotgun (WGS) entry which is preliminary data.</text>
</comment>
<proteinExistence type="predicted"/>
<sequence>MRIVSALGTFELNFTGIRIEGRNLVLVGRMGVWEGAKMVITPQEMAFLARKSLNLSLIRYLLKLPYTILRKNRLKQKEAKV</sequence>
<reference evidence="1" key="1">
    <citation type="submission" date="2020-07" db="EMBL/GenBank/DDBJ databases">
        <title>Huge and variable diversity of episymbiotic CPR bacteria and DPANN archaea in groundwater ecosystems.</title>
        <authorList>
            <person name="He C.Y."/>
            <person name="Keren R."/>
            <person name="Whittaker M."/>
            <person name="Farag I.F."/>
            <person name="Doudna J."/>
            <person name="Cate J.H.D."/>
            <person name="Banfield J.F."/>
        </authorList>
    </citation>
    <scope>NUCLEOTIDE SEQUENCE</scope>
    <source>
        <strain evidence="1">NC_groundwater_672_Ag_B-0.1um_62_36</strain>
    </source>
</reference>
<accession>A0A932CRE3</accession>
<evidence type="ECO:0000313" key="1">
    <source>
        <dbReference type="EMBL" id="MBI2877997.1"/>
    </source>
</evidence>
<dbReference type="Proteomes" id="UP000769766">
    <property type="component" value="Unassembled WGS sequence"/>
</dbReference>
<dbReference type="AlphaFoldDB" id="A0A932CRE3"/>